<gene>
    <name evidence="2" type="ORF">SPHA_30491</name>
</gene>
<name>A0A812C8U4_ACAPH</name>
<organism evidence="2 3">
    <name type="scientific">Acanthosepion pharaonis</name>
    <name type="common">Pharaoh cuttlefish</name>
    <name type="synonym">Sepia pharaonis</name>
    <dbReference type="NCBI Taxonomy" id="158019"/>
    <lineage>
        <taxon>Eukaryota</taxon>
        <taxon>Metazoa</taxon>
        <taxon>Spiralia</taxon>
        <taxon>Lophotrochozoa</taxon>
        <taxon>Mollusca</taxon>
        <taxon>Cephalopoda</taxon>
        <taxon>Coleoidea</taxon>
        <taxon>Decapodiformes</taxon>
        <taxon>Sepiida</taxon>
        <taxon>Sepiina</taxon>
        <taxon>Sepiidae</taxon>
        <taxon>Acanthosepion</taxon>
    </lineage>
</organism>
<protein>
    <submittedName>
        <fullName evidence="2">Uncharacterized protein</fullName>
    </submittedName>
</protein>
<feature type="compositionally biased region" description="Basic residues" evidence="1">
    <location>
        <begin position="123"/>
        <end position="133"/>
    </location>
</feature>
<evidence type="ECO:0000256" key="1">
    <source>
        <dbReference type="SAM" id="MobiDB-lite"/>
    </source>
</evidence>
<reference evidence="2" key="1">
    <citation type="submission" date="2021-01" db="EMBL/GenBank/DDBJ databases">
        <authorList>
            <person name="Li R."/>
            <person name="Bekaert M."/>
        </authorList>
    </citation>
    <scope>NUCLEOTIDE SEQUENCE</scope>
    <source>
        <strain evidence="2">Farmed</strain>
    </source>
</reference>
<proteinExistence type="predicted"/>
<accession>A0A812C8U4</accession>
<feature type="compositionally biased region" description="Basic residues" evidence="1">
    <location>
        <begin position="149"/>
        <end position="159"/>
    </location>
</feature>
<evidence type="ECO:0000313" key="3">
    <source>
        <dbReference type="Proteomes" id="UP000597762"/>
    </source>
</evidence>
<feature type="region of interest" description="Disordered" evidence="1">
    <location>
        <begin position="99"/>
        <end position="169"/>
    </location>
</feature>
<keyword evidence="3" id="KW-1185">Reference proteome</keyword>
<comment type="caution">
    <text evidence="2">The sequence shown here is derived from an EMBL/GenBank/DDBJ whole genome shotgun (WGS) entry which is preliminary data.</text>
</comment>
<dbReference type="AlphaFoldDB" id="A0A812C8U4"/>
<dbReference type="Proteomes" id="UP000597762">
    <property type="component" value="Unassembled WGS sequence"/>
</dbReference>
<dbReference type="EMBL" id="CAHIKZ030001224">
    <property type="protein sequence ID" value="CAE1256931.1"/>
    <property type="molecule type" value="Genomic_DNA"/>
</dbReference>
<evidence type="ECO:0000313" key="2">
    <source>
        <dbReference type="EMBL" id="CAE1256931.1"/>
    </source>
</evidence>
<sequence>MQKHLILGHGTRTLGYKVIRSQLFEAPLTSLSATACPPRHQHTPAASSTLLQLPAHPCSASLHFRIPFPNKRPLSSFYPPFANKDTISIVYNRPSVQYDDSQSEGILGDSQSEDDEATANQKTTRRQPIRRRRGDSQSEDDEATANQKTTRRQPIRRRRGDSQSEGLLPILIL</sequence>